<dbReference type="AlphaFoldDB" id="A0A8S1IUG6"/>
<gene>
    <name evidence="2" type="ORF">OSTQU699_LOCUS4043</name>
</gene>
<evidence type="ECO:0000256" key="1">
    <source>
        <dbReference type="SAM" id="Coils"/>
    </source>
</evidence>
<name>A0A8S1IUG6_9CHLO</name>
<accession>A0A8S1IUG6</accession>
<evidence type="ECO:0000313" key="2">
    <source>
        <dbReference type="EMBL" id="CAD7698682.1"/>
    </source>
</evidence>
<dbReference type="OrthoDB" id="542398at2759"/>
<feature type="non-terminal residue" evidence="2">
    <location>
        <position position="118"/>
    </location>
</feature>
<comment type="caution">
    <text evidence="2">The sequence shown here is derived from an EMBL/GenBank/DDBJ whole genome shotgun (WGS) entry which is preliminary data.</text>
</comment>
<proteinExistence type="predicted"/>
<feature type="coiled-coil region" evidence="1">
    <location>
        <begin position="5"/>
        <end position="39"/>
    </location>
</feature>
<reference evidence="2" key="1">
    <citation type="submission" date="2020-12" db="EMBL/GenBank/DDBJ databases">
        <authorList>
            <person name="Iha C."/>
        </authorList>
    </citation>
    <scope>NUCLEOTIDE SEQUENCE</scope>
</reference>
<evidence type="ECO:0000313" key="3">
    <source>
        <dbReference type="Proteomes" id="UP000708148"/>
    </source>
</evidence>
<keyword evidence="1" id="KW-0175">Coiled coil</keyword>
<dbReference type="EMBL" id="CAJHUC010000871">
    <property type="protein sequence ID" value="CAD7698682.1"/>
    <property type="molecule type" value="Genomic_DNA"/>
</dbReference>
<organism evidence="2 3">
    <name type="scientific">Ostreobium quekettii</name>
    <dbReference type="NCBI Taxonomy" id="121088"/>
    <lineage>
        <taxon>Eukaryota</taxon>
        <taxon>Viridiplantae</taxon>
        <taxon>Chlorophyta</taxon>
        <taxon>core chlorophytes</taxon>
        <taxon>Ulvophyceae</taxon>
        <taxon>TCBD clade</taxon>
        <taxon>Bryopsidales</taxon>
        <taxon>Ostreobineae</taxon>
        <taxon>Ostreobiaceae</taxon>
        <taxon>Ostreobium</taxon>
    </lineage>
</organism>
<protein>
    <submittedName>
        <fullName evidence="2">Uncharacterized protein</fullName>
    </submittedName>
</protein>
<keyword evidence="3" id="KW-1185">Reference proteome</keyword>
<sequence length="118" mass="13037">MAERVKKYKRLAQTSEREAAALGRQVDRLGEEVRALREELAVCAVTPAQAARDRELGAQLEASRAEARGLEHRVGVLSKKVETDKKSFERALAGNSREKAALRRQAEALRAELGAKDL</sequence>
<dbReference type="Proteomes" id="UP000708148">
    <property type="component" value="Unassembled WGS sequence"/>
</dbReference>